<keyword evidence="1" id="KW-0472">Membrane</keyword>
<reference evidence="2 3" key="1">
    <citation type="submission" date="2024-03" db="EMBL/GenBank/DDBJ databases">
        <title>Human intestinal bacterial collection.</title>
        <authorList>
            <person name="Pauvert C."/>
            <person name="Hitch T.C.A."/>
            <person name="Clavel T."/>
        </authorList>
    </citation>
    <scope>NUCLEOTIDE SEQUENCE [LARGE SCALE GENOMIC DNA]</scope>
    <source>
        <strain evidence="2 3">CLA-SR-H021</strain>
    </source>
</reference>
<organism evidence="2 3">
    <name type="scientific">Enterocloster hominis</name>
    <name type="common">ex Hitch et al. 2024</name>
    <dbReference type="NCBI Taxonomy" id="1917870"/>
    <lineage>
        <taxon>Bacteria</taxon>
        <taxon>Bacillati</taxon>
        <taxon>Bacillota</taxon>
        <taxon>Clostridia</taxon>
        <taxon>Lachnospirales</taxon>
        <taxon>Lachnospiraceae</taxon>
        <taxon>Enterocloster</taxon>
    </lineage>
</organism>
<dbReference type="Proteomes" id="UP001454086">
    <property type="component" value="Unassembled WGS sequence"/>
</dbReference>
<gene>
    <name evidence="2" type="ORF">WMQ36_28020</name>
</gene>
<keyword evidence="1" id="KW-1133">Transmembrane helix</keyword>
<comment type="caution">
    <text evidence="2">The sequence shown here is derived from an EMBL/GenBank/DDBJ whole genome shotgun (WGS) entry which is preliminary data.</text>
</comment>
<protein>
    <submittedName>
        <fullName evidence="2">Prepilin peptidase</fullName>
    </submittedName>
</protein>
<evidence type="ECO:0000313" key="2">
    <source>
        <dbReference type="EMBL" id="MEQ2428813.1"/>
    </source>
</evidence>
<sequence length="187" mass="18531">MGLEVGMGLGAGVGLGAGMGLEAGLGLGAGVGLGAGMGLEAGLGLGAGLGPGAGLGAGLVCILTAAAGFAARMALVWALGFPFFVLGMTGAGDIKMAGLIAASLGIRDSVTAVMAGLVLGAVLALGRMLHQGSICQRFSYLSAYIRRTVQTRKAEKYYCPQRDGYGCVIPFGACLYAGTLLTVLWRG</sequence>
<feature type="transmembrane region" description="Helical" evidence="1">
    <location>
        <begin position="165"/>
        <end position="185"/>
    </location>
</feature>
<proteinExistence type="predicted"/>
<name>A0ABV1DEM2_9FIRM</name>
<dbReference type="EMBL" id="JBBMFM010000222">
    <property type="protein sequence ID" value="MEQ2428813.1"/>
    <property type="molecule type" value="Genomic_DNA"/>
</dbReference>
<keyword evidence="3" id="KW-1185">Reference proteome</keyword>
<feature type="transmembrane region" description="Helical" evidence="1">
    <location>
        <begin position="110"/>
        <end position="129"/>
    </location>
</feature>
<evidence type="ECO:0000313" key="3">
    <source>
        <dbReference type="Proteomes" id="UP001454086"/>
    </source>
</evidence>
<accession>A0ABV1DEM2</accession>
<feature type="transmembrane region" description="Helical" evidence="1">
    <location>
        <begin position="52"/>
        <end position="71"/>
    </location>
</feature>
<evidence type="ECO:0000256" key="1">
    <source>
        <dbReference type="SAM" id="Phobius"/>
    </source>
</evidence>
<keyword evidence="1" id="KW-0812">Transmembrane</keyword>